<protein>
    <recommendedName>
        <fullName evidence="2">PF03932 family protein CutC</fullName>
    </recommendedName>
</protein>
<dbReference type="Gene3D" id="3.20.20.380">
    <property type="entry name" value="Copper homeostasis (CutC) domain"/>
    <property type="match status" value="1"/>
</dbReference>
<dbReference type="InterPro" id="IPR036822">
    <property type="entry name" value="CutC-like_dom_sf"/>
</dbReference>
<sequence>MVLMLLEICVDDAKGFAAAIDGGADRIELCSALELGGLTPTPGLIALAAKAKVPTRAMVRPRPGDFVFDAHDLDAMLGDIAAIRAAGLEGVVLGASLPDGRLDTDMLRVLVAASTGLKRTLHRAFDLVPDFAEAVEQAAELGFDTILTSGGALTAAEGVDNLALAHQAAAGRITILAGSGVNAQTAPTILARVPLTALHGSGSAPAAPASAPATRLGFVSLNRKATSVDNVRALKALMRD</sequence>
<evidence type="ECO:0000256" key="2">
    <source>
        <dbReference type="HAMAP-Rule" id="MF_00795"/>
    </source>
</evidence>
<dbReference type="Proteomes" id="UP001217476">
    <property type="component" value="Chromosome"/>
</dbReference>
<proteinExistence type="inferred from homology"/>
<dbReference type="PANTHER" id="PTHR12598:SF0">
    <property type="entry name" value="COPPER HOMEOSTASIS PROTEIN CUTC HOMOLOG"/>
    <property type="match status" value="1"/>
</dbReference>
<keyword evidence="2" id="KW-0963">Cytoplasm</keyword>
<comment type="similarity">
    <text evidence="1 2">Belongs to the CutC family.</text>
</comment>
<gene>
    <name evidence="2" type="primary">cutC</name>
    <name evidence="3" type="ORF">P0Y65_09015</name>
</gene>
<evidence type="ECO:0000313" key="3">
    <source>
        <dbReference type="EMBL" id="WEK06767.1"/>
    </source>
</evidence>
<evidence type="ECO:0000313" key="4">
    <source>
        <dbReference type="Proteomes" id="UP001217476"/>
    </source>
</evidence>
<comment type="subcellular location">
    <subcellularLocation>
        <location evidence="2">Cytoplasm</location>
    </subcellularLocation>
</comment>
<accession>A0AAJ5W0H6</accession>
<dbReference type="HAMAP" id="MF_00795">
    <property type="entry name" value="CutC"/>
    <property type="match status" value="1"/>
</dbReference>
<dbReference type="InterPro" id="IPR005627">
    <property type="entry name" value="CutC-like"/>
</dbReference>
<reference evidence="3" key="1">
    <citation type="submission" date="2023-03" db="EMBL/GenBank/DDBJ databases">
        <title>Andean soil-derived lignocellulolytic bacterial consortium as a source of novel taxa and putative plastic-active enzymes.</title>
        <authorList>
            <person name="Diaz-Garcia L."/>
            <person name="Chuvochina M."/>
            <person name="Feuerriegel G."/>
            <person name="Bunk B."/>
            <person name="Sproer C."/>
            <person name="Streit W.R."/>
            <person name="Rodriguez L.M."/>
            <person name="Overmann J."/>
            <person name="Jimenez D.J."/>
        </authorList>
    </citation>
    <scope>NUCLEOTIDE SEQUENCE</scope>
    <source>
        <strain evidence="3">MAG 4196</strain>
    </source>
</reference>
<evidence type="ECO:0000256" key="1">
    <source>
        <dbReference type="ARBA" id="ARBA00007768"/>
    </source>
</evidence>
<organism evidence="3 4">
    <name type="scientific">Candidatus Devosia phytovorans</name>
    <dbReference type="NCBI Taxonomy" id="3121372"/>
    <lineage>
        <taxon>Bacteria</taxon>
        <taxon>Pseudomonadati</taxon>
        <taxon>Pseudomonadota</taxon>
        <taxon>Alphaproteobacteria</taxon>
        <taxon>Hyphomicrobiales</taxon>
        <taxon>Devosiaceae</taxon>
        <taxon>Devosia</taxon>
    </lineage>
</organism>
<dbReference type="SUPFAM" id="SSF110395">
    <property type="entry name" value="CutC-like"/>
    <property type="match status" value="1"/>
</dbReference>
<dbReference type="PANTHER" id="PTHR12598">
    <property type="entry name" value="COPPER HOMEOSTASIS PROTEIN CUTC"/>
    <property type="match status" value="1"/>
</dbReference>
<dbReference type="Pfam" id="PF03932">
    <property type="entry name" value="CutC"/>
    <property type="match status" value="1"/>
</dbReference>
<dbReference type="GO" id="GO:0005737">
    <property type="term" value="C:cytoplasm"/>
    <property type="evidence" value="ECO:0007669"/>
    <property type="project" value="UniProtKB-SubCell"/>
</dbReference>
<name>A0AAJ5W0H6_9HYPH</name>
<dbReference type="GO" id="GO:0005507">
    <property type="term" value="F:copper ion binding"/>
    <property type="evidence" value="ECO:0007669"/>
    <property type="project" value="TreeGrafter"/>
</dbReference>
<dbReference type="CDD" id="cd00945">
    <property type="entry name" value="Aldolase_Class_I"/>
    <property type="match status" value="1"/>
</dbReference>
<dbReference type="EMBL" id="CP119312">
    <property type="protein sequence ID" value="WEK06767.1"/>
    <property type="molecule type" value="Genomic_DNA"/>
</dbReference>
<comment type="caution">
    <text evidence="2">Once thought to be involved in copper homeostasis, experiments in E.coli have shown this is not the case.</text>
</comment>
<dbReference type="AlphaFoldDB" id="A0AAJ5W0H6"/>